<name>A0A1M5YXC8_9BRAD</name>
<accession>A0A1M5YXC8</accession>
<dbReference type="EMBL" id="LT670817">
    <property type="protein sequence ID" value="SHI16667.1"/>
    <property type="molecule type" value="Genomic_DNA"/>
</dbReference>
<evidence type="ECO:0000313" key="1">
    <source>
        <dbReference type="EMBL" id="SHI16667.1"/>
    </source>
</evidence>
<protein>
    <submittedName>
        <fullName evidence="1">Uncharacterized protein</fullName>
    </submittedName>
</protein>
<dbReference type="Proteomes" id="UP000189796">
    <property type="component" value="Chromosome I"/>
</dbReference>
<reference evidence="1 2" key="1">
    <citation type="submission" date="2016-11" db="EMBL/GenBank/DDBJ databases">
        <authorList>
            <person name="Jaros S."/>
            <person name="Januszkiewicz K."/>
            <person name="Wedrychowicz H."/>
        </authorList>
    </citation>
    <scope>NUCLEOTIDE SEQUENCE [LARGE SCALE GENOMIC DNA]</scope>
    <source>
        <strain evidence="1 2">GAS138</strain>
    </source>
</reference>
<organism evidence="1 2">
    <name type="scientific">Bradyrhizobium erythrophlei</name>
    <dbReference type="NCBI Taxonomy" id="1437360"/>
    <lineage>
        <taxon>Bacteria</taxon>
        <taxon>Pseudomonadati</taxon>
        <taxon>Pseudomonadota</taxon>
        <taxon>Alphaproteobacteria</taxon>
        <taxon>Hyphomicrobiales</taxon>
        <taxon>Nitrobacteraceae</taxon>
        <taxon>Bradyrhizobium</taxon>
    </lineage>
</organism>
<sequence>MWLLPKATCRPSDFGGASAKIVHGTVNVREFRKRFGVKRLAMSSD</sequence>
<evidence type="ECO:0000313" key="2">
    <source>
        <dbReference type="Proteomes" id="UP000189796"/>
    </source>
</evidence>
<dbReference type="AlphaFoldDB" id="A0A1M5YXC8"/>
<gene>
    <name evidence="1" type="ORF">SAMN05443248_8927</name>
</gene>
<proteinExistence type="predicted"/>